<dbReference type="GO" id="GO:0007059">
    <property type="term" value="P:chromosome segregation"/>
    <property type="evidence" value="ECO:0007669"/>
    <property type="project" value="UniProtKB-UniRule"/>
</dbReference>
<evidence type="ECO:0000256" key="10">
    <source>
        <dbReference type="ARBA" id="ARBA00023204"/>
    </source>
</evidence>
<dbReference type="GO" id="GO:0003676">
    <property type="term" value="F:nucleic acid binding"/>
    <property type="evidence" value="ECO:0007669"/>
    <property type="project" value="InterPro"/>
</dbReference>
<evidence type="ECO:0000256" key="8">
    <source>
        <dbReference type="ARBA" id="ARBA00022842"/>
    </source>
</evidence>
<organism evidence="15 16">
    <name type="scientific">Ligilactobacillus murinus DSM 20452 = NBRC 14221</name>
    <dbReference type="NCBI Taxonomy" id="1423772"/>
    <lineage>
        <taxon>Bacteria</taxon>
        <taxon>Bacillati</taxon>
        <taxon>Bacillota</taxon>
        <taxon>Bacilli</taxon>
        <taxon>Lactobacillales</taxon>
        <taxon>Lactobacillaceae</taxon>
        <taxon>Ligilactobacillus</taxon>
    </lineage>
</organism>
<keyword evidence="7 13" id="KW-0378">Hydrolase</keyword>
<evidence type="ECO:0000256" key="9">
    <source>
        <dbReference type="ARBA" id="ARBA00023172"/>
    </source>
</evidence>
<keyword evidence="9 13" id="KW-0233">DNA recombination</keyword>
<evidence type="ECO:0000313" key="16">
    <source>
        <dbReference type="Proteomes" id="UP000051612"/>
    </source>
</evidence>
<dbReference type="HAMAP" id="MF_00130">
    <property type="entry name" value="RecU"/>
    <property type="match status" value="1"/>
</dbReference>
<comment type="subcellular location">
    <subcellularLocation>
        <location evidence="1 13">Cytoplasm</location>
    </subcellularLocation>
</comment>
<evidence type="ECO:0000256" key="13">
    <source>
        <dbReference type="HAMAP-Rule" id="MF_00130"/>
    </source>
</evidence>
<reference evidence="15 16" key="1">
    <citation type="journal article" date="2015" name="Genome Announc.">
        <title>Expanding the biotechnology potential of lactobacilli through comparative genomics of 213 strains and associated genera.</title>
        <authorList>
            <person name="Sun Z."/>
            <person name="Harris H.M."/>
            <person name="McCann A."/>
            <person name="Guo C."/>
            <person name="Argimon S."/>
            <person name="Zhang W."/>
            <person name="Yang X."/>
            <person name="Jeffery I.B."/>
            <person name="Cooney J.C."/>
            <person name="Kagawa T.F."/>
            <person name="Liu W."/>
            <person name="Song Y."/>
            <person name="Salvetti E."/>
            <person name="Wrobel A."/>
            <person name="Rasinkangas P."/>
            <person name="Parkhill J."/>
            <person name="Rea M.C."/>
            <person name="O'Sullivan O."/>
            <person name="Ritari J."/>
            <person name="Douillard F.P."/>
            <person name="Paul Ross R."/>
            <person name="Yang R."/>
            <person name="Briner A.E."/>
            <person name="Felis G.E."/>
            <person name="de Vos W.M."/>
            <person name="Barrangou R."/>
            <person name="Klaenhammer T.R."/>
            <person name="Caufield P.W."/>
            <person name="Cui Y."/>
            <person name="Zhang H."/>
            <person name="O'Toole P.W."/>
        </authorList>
    </citation>
    <scope>NUCLEOTIDE SEQUENCE [LARGE SCALE GENOMIC DNA]</scope>
    <source>
        <strain evidence="15 16">DSM 20452</strain>
    </source>
</reference>
<dbReference type="InterPro" id="IPR004612">
    <property type="entry name" value="Resolv_RecU"/>
</dbReference>
<dbReference type="CDD" id="cd22354">
    <property type="entry name" value="RecU-like"/>
    <property type="match status" value="1"/>
</dbReference>
<dbReference type="PIRSF" id="PIRSF037785">
    <property type="entry name" value="RecU"/>
    <property type="match status" value="1"/>
</dbReference>
<comment type="catalytic activity">
    <reaction evidence="13">
        <text>Endonucleolytic cleavage at a junction such as a reciprocal single-stranded crossover between two homologous DNA duplexes (Holliday junction).</text>
        <dbReference type="EC" id="3.1.21.10"/>
    </reaction>
</comment>
<dbReference type="NCBIfam" id="TIGR00648">
    <property type="entry name" value="recU"/>
    <property type="match status" value="1"/>
</dbReference>
<dbReference type="EMBL" id="AYYN01000176">
    <property type="protein sequence ID" value="KRM70216.1"/>
    <property type="molecule type" value="Genomic_DNA"/>
</dbReference>
<dbReference type="GO" id="GO:0005737">
    <property type="term" value="C:cytoplasm"/>
    <property type="evidence" value="ECO:0007669"/>
    <property type="project" value="UniProtKB-SubCell"/>
</dbReference>
<dbReference type="GO" id="GO:0006310">
    <property type="term" value="P:DNA recombination"/>
    <property type="evidence" value="ECO:0007669"/>
    <property type="project" value="UniProtKB-UniRule"/>
</dbReference>
<dbReference type="SUPFAM" id="SSF52980">
    <property type="entry name" value="Restriction endonuclease-like"/>
    <property type="match status" value="1"/>
</dbReference>
<protein>
    <recommendedName>
        <fullName evidence="12 13">Holliday junction resolvase RecU</fullName>
        <ecNumber evidence="13 14">3.1.21.10</ecNumber>
    </recommendedName>
    <alternativeName>
        <fullName evidence="13">Recombination protein U homolog</fullName>
    </alternativeName>
</protein>
<keyword evidence="3 13" id="KW-0540">Nuclease</keyword>
<feature type="binding site" evidence="13">
    <location>
        <position position="101"/>
    </location>
    <ligand>
        <name>Mg(2+)</name>
        <dbReference type="ChEBI" id="CHEBI:18420"/>
    </ligand>
</feature>
<comment type="caution">
    <text evidence="15">The sequence shown here is derived from an EMBL/GenBank/DDBJ whole genome shotgun (WGS) entry which is preliminary data.</text>
</comment>
<accession>A0A0R2ASB8</accession>
<evidence type="ECO:0000256" key="4">
    <source>
        <dbReference type="ARBA" id="ARBA00022723"/>
    </source>
</evidence>
<dbReference type="PATRIC" id="fig|1423772.3.peg.1853"/>
<dbReference type="InterPro" id="IPR011335">
    <property type="entry name" value="Restrct_endonuc-II-like"/>
</dbReference>
<dbReference type="AlphaFoldDB" id="A0A0R2ASB8"/>
<evidence type="ECO:0000256" key="14">
    <source>
        <dbReference type="NCBIfam" id="TIGR00648"/>
    </source>
</evidence>
<feature type="binding site" evidence="13">
    <location>
        <position position="86"/>
    </location>
    <ligand>
        <name>Mg(2+)</name>
        <dbReference type="ChEBI" id="CHEBI:18420"/>
    </ligand>
</feature>
<keyword evidence="10 13" id="KW-0234">DNA repair</keyword>
<proteinExistence type="inferred from homology"/>
<dbReference type="NCBIfam" id="NF002584">
    <property type="entry name" value="PRK02234.1-5"/>
    <property type="match status" value="1"/>
</dbReference>
<dbReference type="EC" id="3.1.21.10" evidence="13 14"/>
<keyword evidence="2 13" id="KW-0963">Cytoplasm</keyword>
<keyword evidence="6 13" id="KW-0227">DNA damage</keyword>
<evidence type="ECO:0000313" key="15">
    <source>
        <dbReference type="EMBL" id="KRM70216.1"/>
    </source>
</evidence>
<dbReference type="GO" id="GO:0008821">
    <property type="term" value="F:crossover junction DNA endonuclease activity"/>
    <property type="evidence" value="ECO:0007669"/>
    <property type="project" value="UniProtKB-EC"/>
</dbReference>
<gene>
    <name evidence="13" type="primary">recU</name>
    <name evidence="15" type="ORF">FC48_GL001741</name>
</gene>
<evidence type="ECO:0000256" key="12">
    <source>
        <dbReference type="ARBA" id="ARBA00029523"/>
    </source>
</evidence>
<feature type="binding site" evidence="13">
    <location>
        <position position="88"/>
    </location>
    <ligand>
        <name>Mg(2+)</name>
        <dbReference type="ChEBI" id="CHEBI:18420"/>
    </ligand>
</feature>
<dbReference type="InterPro" id="IPR011856">
    <property type="entry name" value="tRNA_endonuc-like_dom_sf"/>
</dbReference>
<dbReference type="GO" id="GO:0006281">
    <property type="term" value="P:DNA repair"/>
    <property type="evidence" value="ECO:0007669"/>
    <property type="project" value="UniProtKB-UniRule"/>
</dbReference>
<dbReference type="Pfam" id="PF03838">
    <property type="entry name" value="RecU"/>
    <property type="match status" value="1"/>
</dbReference>
<name>A0A0R2ASB8_9LACO</name>
<evidence type="ECO:0000256" key="1">
    <source>
        <dbReference type="ARBA" id="ARBA00004496"/>
    </source>
</evidence>
<comment type="similarity">
    <text evidence="11 13">Belongs to the RecU family.</text>
</comment>
<feature type="site" description="Transition state stabilizer" evidence="13">
    <location>
        <position position="103"/>
    </location>
</feature>
<sequence length="200" mass="22833">MAIHYPNGGLFTTKNSASKKSRANNTIYGKRGMSLEDEINESNKYYLSAGIAVIHKKPTPIQIVDVYYPKRSAAVIKKAYFKQASTTDYNGVYRGHYLDFEAKETKNKTSFPLSNFHAHQIKHMKACQDQAGICFTIVKFVTTDQVFLMPADILFDYWDAQATGRKSIPKAVIERDGFEIDYALRPRIPYLNYVDLLLKK</sequence>
<evidence type="ECO:0000256" key="3">
    <source>
        <dbReference type="ARBA" id="ARBA00022722"/>
    </source>
</evidence>
<evidence type="ECO:0000256" key="5">
    <source>
        <dbReference type="ARBA" id="ARBA00022759"/>
    </source>
</evidence>
<evidence type="ECO:0000256" key="11">
    <source>
        <dbReference type="ARBA" id="ARBA00023447"/>
    </source>
</evidence>
<keyword evidence="5 13" id="KW-0255">Endonuclease</keyword>
<evidence type="ECO:0000256" key="7">
    <source>
        <dbReference type="ARBA" id="ARBA00022801"/>
    </source>
</evidence>
<keyword evidence="4 13" id="KW-0479">Metal-binding</keyword>
<dbReference type="Gene3D" id="3.40.1350.10">
    <property type="match status" value="1"/>
</dbReference>
<evidence type="ECO:0000256" key="2">
    <source>
        <dbReference type="ARBA" id="ARBA00022490"/>
    </source>
</evidence>
<comment type="function">
    <text evidence="13">Endonuclease that resolves Holliday junction intermediates in genetic recombination. Cleaves mobile four-strand junctions by introducing symmetrical nicks in paired strands. Promotes annealing of linear ssDNA with homologous dsDNA. Required for DNA repair, homologous recombination and chromosome segregation.</text>
</comment>
<dbReference type="GO" id="GO:0000287">
    <property type="term" value="F:magnesium ion binding"/>
    <property type="evidence" value="ECO:0007669"/>
    <property type="project" value="UniProtKB-UniRule"/>
</dbReference>
<keyword evidence="8 13" id="KW-0460">Magnesium</keyword>
<comment type="cofactor">
    <cofactor evidence="13">
        <name>Mg(2+)</name>
        <dbReference type="ChEBI" id="CHEBI:18420"/>
    </cofactor>
    <text evidence="13">Binds 1 Mg(2+) ion per subunit.</text>
</comment>
<dbReference type="Proteomes" id="UP000051612">
    <property type="component" value="Unassembled WGS sequence"/>
</dbReference>
<feature type="binding site" evidence="13">
    <location>
        <position position="120"/>
    </location>
    <ligand>
        <name>Mg(2+)</name>
        <dbReference type="ChEBI" id="CHEBI:18420"/>
    </ligand>
</feature>
<evidence type="ECO:0000256" key="6">
    <source>
        <dbReference type="ARBA" id="ARBA00022763"/>
    </source>
</evidence>
<dbReference type="RefSeq" id="WP_056960383.1">
    <property type="nucleotide sequence ID" value="NZ_AYYN01000176.1"/>
</dbReference>